<evidence type="ECO:0000256" key="3">
    <source>
        <dbReference type="HAMAP-Rule" id="MF_00187"/>
    </source>
</evidence>
<feature type="active site" description="Cysteine persulfide intermediate" evidence="3">
    <location>
        <position position="113"/>
    </location>
</feature>
<dbReference type="PANTHER" id="PTHR30592">
    <property type="entry name" value="FORMATE DEHYDROGENASE"/>
    <property type="match status" value="1"/>
</dbReference>
<name>A0ABV3XZF8_9ACTN</name>
<dbReference type="Gene3D" id="3.40.140.10">
    <property type="entry name" value="Cytidine Deaminase, domain 2"/>
    <property type="match status" value="1"/>
</dbReference>
<dbReference type="SUPFAM" id="SSF53927">
    <property type="entry name" value="Cytidine deaminase-like"/>
    <property type="match status" value="1"/>
</dbReference>
<dbReference type="Proteomes" id="UP001560267">
    <property type="component" value="Unassembled WGS sequence"/>
</dbReference>
<comment type="subcellular location">
    <subcellularLocation>
        <location evidence="3">Cytoplasm</location>
    </subcellularLocation>
</comment>
<dbReference type="Pfam" id="PF02634">
    <property type="entry name" value="FdhD-NarQ"/>
    <property type="match status" value="1"/>
</dbReference>
<dbReference type="RefSeq" id="WP_369084081.1">
    <property type="nucleotide sequence ID" value="NZ_JBFSHR010000002.1"/>
</dbReference>
<comment type="similarity">
    <text evidence="3">Belongs to the FdhD family.</text>
</comment>
<gene>
    <name evidence="3" type="primary">fdhD</name>
    <name evidence="4" type="ORF">AB6A68_00835</name>
</gene>
<keyword evidence="1 3" id="KW-0963">Cytoplasm</keyword>
<comment type="caution">
    <text evidence="4">The sequence shown here is derived from an EMBL/GenBank/DDBJ whole genome shotgun (WGS) entry which is preliminary data.</text>
</comment>
<comment type="function">
    <text evidence="3">Required for formate dehydrogenase (FDH) activity. Acts as a sulfur carrier protein that transfers sulfur from IscS to the molybdenum cofactor prior to its insertion into FDH.</text>
</comment>
<protein>
    <recommendedName>
        <fullName evidence="3">Sulfur carrier protein FdhD</fullName>
    </recommendedName>
</protein>
<sequence length="277" mass="29118">MPLAHAIETRRVITVRDGVTGITMDSLIQEEPLIIDVEWPGGGAHFTTTMRTPGDDFALAVGLLATEADVTRDDIHQTRYCVGPGNVQDYNKVTVALKRPITLNAASLRPVSCGWCGAADLANRLVPTGTAGAPPVLTEGALFALSEEFAHRQKQFDSTGASHAALIRAQDDSVIIGEDVGRHNALDKAIGHAVLDKIALANGTVLLSGRAGSDLVLKAARAGLSHVCSVSAPSALAVEIATQAGITLVGFLRPGRFNVYSHPEGIAETYDATRALR</sequence>
<evidence type="ECO:0000313" key="4">
    <source>
        <dbReference type="EMBL" id="MEX6428390.1"/>
    </source>
</evidence>
<keyword evidence="5" id="KW-1185">Reference proteome</keyword>
<evidence type="ECO:0000313" key="5">
    <source>
        <dbReference type="Proteomes" id="UP001560267"/>
    </source>
</evidence>
<keyword evidence="2 3" id="KW-0501">Molybdenum cofactor biosynthesis</keyword>
<dbReference type="PIRSF" id="PIRSF015626">
    <property type="entry name" value="FdhD"/>
    <property type="match status" value="1"/>
</dbReference>
<dbReference type="InterPro" id="IPR016193">
    <property type="entry name" value="Cytidine_deaminase-like"/>
</dbReference>
<evidence type="ECO:0000256" key="1">
    <source>
        <dbReference type="ARBA" id="ARBA00022490"/>
    </source>
</evidence>
<dbReference type="InterPro" id="IPR003786">
    <property type="entry name" value="FdhD"/>
</dbReference>
<dbReference type="Gene3D" id="3.10.20.10">
    <property type="match status" value="1"/>
</dbReference>
<accession>A0ABV3XZF8</accession>
<dbReference type="HAMAP" id="MF_00187">
    <property type="entry name" value="FdhD"/>
    <property type="match status" value="1"/>
</dbReference>
<dbReference type="EMBL" id="JBFSHR010000002">
    <property type="protein sequence ID" value="MEX6428390.1"/>
    <property type="molecule type" value="Genomic_DNA"/>
</dbReference>
<dbReference type="PANTHER" id="PTHR30592:SF1">
    <property type="entry name" value="SULFUR CARRIER PROTEIN FDHD"/>
    <property type="match status" value="1"/>
</dbReference>
<feature type="binding site" evidence="3">
    <location>
        <begin position="251"/>
        <end position="256"/>
    </location>
    <ligand>
        <name>Mo-bis(molybdopterin guanine dinucleotide)</name>
        <dbReference type="ChEBI" id="CHEBI:60539"/>
    </ligand>
</feature>
<reference evidence="4 5" key="1">
    <citation type="submission" date="2024-07" db="EMBL/GenBank/DDBJ databases">
        <title>Draft Genome Sequence of Ferrimicrobium acidiphilum Strain YE2023, Isolated from a Pulp of Bioleach Reactor.</title>
        <authorList>
            <person name="Elkina Y.A."/>
            <person name="Bulaeva A.G."/>
            <person name="Beletsky A.V."/>
            <person name="Mardanov A.V."/>
        </authorList>
    </citation>
    <scope>NUCLEOTIDE SEQUENCE [LARGE SCALE GENOMIC DNA]</scope>
    <source>
        <strain evidence="4 5">YE2023</strain>
    </source>
</reference>
<evidence type="ECO:0000256" key="2">
    <source>
        <dbReference type="ARBA" id="ARBA00023150"/>
    </source>
</evidence>
<proteinExistence type="inferred from homology"/>
<organism evidence="4 5">
    <name type="scientific">Ferrimicrobium acidiphilum</name>
    <dbReference type="NCBI Taxonomy" id="121039"/>
    <lineage>
        <taxon>Bacteria</taxon>
        <taxon>Bacillati</taxon>
        <taxon>Actinomycetota</taxon>
        <taxon>Acidimicrobiia</taxon>
        <taxon>Acidimicrobiales</taxon>
        <taxon>Acidimicrobiaceae</taxon>
        <taxon>Ferrimicrobium</taxon>
    </lineage>
</organism>